<gene>
    <name evidence="1" type="ORF">OAory_01095520</name>
</gene>
<proteinExistence type="predicted"/>
<dbReference type="VEuPathDB" id="FungiDB:AO090010000250"/>
<dbReference type="InterPro" id="IPR032675">
    <property type="entry name" value="LRR_dom_sf"/>
</dbReference>
<dbReference type="AlphaFoldDB" id="A0A1S9D4B8"/>
<dbReference type="SUPFAM" id="SSF52047">
    <property type="entry name" value="RNI-like"/>
    <property type="match status" value="1"/>
</dbReference>
<name>A0A1S9D4B8_ASPOZ</name>
<evidence type="ECO:0000313" key="1">
    <source>
        <dbReference type="EMBL" id="OOO03911.1"/>
    </source>
</evidence>
<protein>
    <submittedName>
        <fullName evidence="1">Uncharacterized protein</fullName>
    </submittedName>
</protein>
<reference evidence="1 2" key="1">
    <citation type="submission" date="2016-10" db="EMBL/GenBank/DDBJ databases">
        <title>Genome sequencing of Aspergillus oryzae BCC7051.</title>
        <authorList>
            <person name="Thammarongtham C."/>
            <person name="Vorapreeda T."/>
            <person name="Nookaew I."/>
            <person name="Srisuk T."/>
            <person name="Land M."/>
            <person name="Jeennor S."/>
            <person name="Laoteng K."/>
        </authorList>
    </citation>
    <scope>NUCLEOTIDE SEQUENCE [LARGE SCALE GENOMIC DNA]</scope>
    <source>
        <strain evidence="1 2">BCC7051</strain>
    </source>
</reference>
<evidence type="ECO:0000313" key="2">
    <source>
        <dbReference type="Proteomes" id="UP000190312"/>
    </source>
</evidence>
<sequence>MGGPCSGGEMDVWGNEESIQPEFLNLLSRLENLTTFSVSYPPDAIAFQMLLAQLATMPSLRTMNVDFMSPRTWMVPMSFRSIRSLYLSCIEHEPSISVLPILLALETLALNFCCYCLDCPRNGQQLCAMVHLNRLPRLLKLSISGAQEGNIICSGTSPQLRQLDVSFSSGLSLDRILAGLGPSLEEVHICDCEFPPETFKLAAFASLYLASTSRLNVQINANDLRAWPQVVKFFRRHAVDLSLNPRDTVLKNWVYVMTSLQSYLTPFDIVSLFQKKDDLGRDTSRYLAMLMEPPCAEPPGMADVENGVFQKLEDEFQVNIHCWKLYRRHS</sequence>
<organism evidence="1 2">
    <name type="scientific">Aspergillus oryzae</name>
    <name type="common">Yellow koji mold</name>
    <dbReference type="NCBI Taxonomy" id="5062"/>
    <lineage>
        <taxon>Eukaryota</taxon>
        <taxon>Fungi</taxon>
        <taxon>Dikarya</taxon>
        <taxon>Ascomycota</taxon>
        <taxon>Pezizomycotina</taxon>
        <taxon>Eurotiomycetes</taxon>
        <taxon>Eurotiomycetidae</taxon>
        <taxon>Eurotiales</taxon>
        <taxon>Aspergillaceae</taxon>
        <taxon>Aspergillus</taxon>
        <taxon>Aspergillus subgen. Circumdati</taxon>
    </lineage>
</organism>
<dbReference type="Gene3D" id="3.80.10.10">
    <property type="entry name" value="Ribonuclease Inhibitor"/>
    <property type="match status" value="1"/>
</dbReference>
<dbReference type="Proteomes" id="UP000190312">
    <property type="component" value="Unassembled WGS sequence"/>
</dbReference>
<dbReference type="OrthoDB" id="4475229at2759"/>
<comment type="caution">
    <text evidence="1">The sequence shown here is derived from an EMBL/GenBank/DDBJ whole genome shotgun (WGS) entry which is preliminary data.</text>
</comment>
<accession>A0A1S9D4B8</accession>
<dbReference type="EMBL" id="MKZY01000012">
    <property type="protein sequence ID" value="OOO03911.1"/>
    <property type="molecule type" value="Genomic_DNA"/>
</dbReference>